<sequence length="127" mass="14205">MDEMRILHDLVANSQRRQPQVEIIDVGDNDEKDEICLELDGKGNLARAEESQAPDVASTEKPKHGEQDILFDGEDAVSTQVEQIGVMMSAFFQDDNSRNVVEAITQNSKVQMRLCKALERIADSLCK</sequence>
<name>A0ABP1G7C6_9CHLO</name>
<protein>
    <submittedName>
        <fullName evidence="1">G9298 protein</fullName>
    </submittedName>
</protein>
<gene>
    <name evidence="1" type="primary">g9298</name>
    <name evidence="1" type="ORF">VP750_LOCUS8355</name>
</gene>
<proteinExistence type="predicted"/>
<evidence type="ECO:0000313" key="2">
    <source>
        <dbReference type="Proteomes" id="UP001497392"/>
    </source>
</evidence>
<reference evidence="1 2" key="1">
    <citation type="submission" date="2024-06" db="EMBL/GenBank/DDBJ databases">
        <authorList>
            <person name="Kraege A."/>
            <person name="Thomma B."/>
        </authorList>
    </citation>
    <scope>NUCLEOTIDE SEQUENCE [LARGE SCALE GENOMIC DNA]</scope>
</reference>
<dbReference type="EMBL" id="CAXHTA020000016">
    <property type="protein sequence ID" value="CAL5226449.1"/>
    <property type="molecule type" value="Genomic_DNA"/>
</dbReference>
<keyword evidence="2" id="KW-1185">Reference proteome</keyword>
<dbReference type="Proteomes" id="UP001497392">
    <property type="component" value="Unassembled WGS sequence"/>
</dbReference>
<accession>A0ABP1G7C6</accession>
<evidence type="ECO:0000313" key="1">
    <source>
        <dbReference type="EMBL" id="CAL5226449.1"/>
    </source>
</evidence>
<organism evidence="1 2">
    <name type="scientific">Coccomyxa viridis</name>
    <dbReference type="NCBI Taxonomy" id="1274662"/>
    <lineage>
        <taxon>Eukaryota</taxon>
        <taxon>Viridiplantae</taxon>
        <taxon>Chlorophyta</taxon>
        <taxon>core chlorophytes</taxon>
        <taxon>Trebouxiophyceae</taxon>
        <taxon>Trebouxiophyceae incertae sedis</taxon>
        <taxon>Coccomyxaceae</taxon>
        <taxon>Coccomyxa</taxon>
    </lineage>
</organism>
<comment type="caution">
    <text evidence="1">The sequence shown here is derived from an EMBL/GenBank/DDBJ whole genome shotgun (WGS) entry which is preliminary data.</text>
</comment>